<evidence type="ECO:0000313" key="2">
    <source>
        <dbReference type="EMBL" id="KAF4620223.1"/>
    </source>
</evidence>
<dbReference type="Proteomes" id="UP000566819">
    <property type="component" value="Unassembled WGS sequence"/>
</dbReference>
<dbReference type="SUPFAM" id="SSF52374">
    <property type="entry name" value="Nucleotidylyl transferase"/>
    <property type="match status" value="1"/>
</dbReference>
<dbReference type="Pfam" id="PF01467">
    <property type="entry name" value="CTP_transf_like"/>
    <property type="match status" value="1"/>
</dbReference>
<sequence length="257" mass="28556">MSLKHYLRMAYKEARLTSEADLSTVQHLDGILQSDHENLVLVYGGSFNPPHRGHLDVLLSGLRPEVAAIAIVILPSEDYHLRHKVANSHPDFFLQQKRRVDILSAISSILKDKLAFSHLIGPDKLSLRDPLAIFPYELPRLLVTNKARHVAAQFLPGGKPVIWDGFGDRSRCSPDYGNEYEGRESGQAEIVLWTCTGVGDSIPVKRGYYLQFTKAVSADIKSTDLRGALIQSHLLDEASLDKLSAKDLLVILAPILM</sequence>
<evidence type="ECO:0000313" key="3">
    <source>
        <dbReference type="Proteomes" id="UP000566819"/>
    </source>
</evidence>
<feature type="domain" description="Cytidyltransferase-like" evidence="1">
    <location>
        <begin position="42"/>
        <end position="63"/>
    </location>
</feature>
<dbReference type="EMBL" id="JAAMPI010001973">
    <property type="protein sequence ID" value="KAF4620223.1"/>
    <property type="molecule type" value="Genomic_DNA"/>
</dbReference>
<evidence type="ECO:0000259" key="1">
    <source>
        <dbReference type="Pfam" id="PF01467"/>
    </source>
</evidence>
<organism evidence="2 3">
    <name type="scientific">Cudoniella acicularis</name>
    <dbReference type="NCBI Taxonomy" id="354080"/>
    <lineage>
        <taxon>Eukaryota</taxon>
        <taxon>Fungi</taxon>
        <taxon>Dikarya</taxon>
        <taxon>Ascomycota</taxon>
        <taxon>Pezizomycotina</taxon>
        <taxon>Leotiomycetes</taxon>
        <taxon>Helotiales</taxon>
        <taxon>Tricladiaceae</taxon>
        <taxon>Cudoniella</taxon>
    </lineage>
</organism>
<accession>A0A8H4R0M5</accession>
<dbReference type="GO" id="GO:0003824">
    <property type="term" value="F:catalytic activity"/>
    <property type="evidence" value="ECO:0007669"/>
    <property type="project" value="InterPro"/>
</dbReference>
<dbReference type="InterPro" id="IPR004821">
    <property type="entry name" value="Cyt_trans-like"/>
</dbReference>
<dbReference type="Gene3D" id="3.40.50.620">
    <property type="entry name" value="HUPs"/>
    <property type="match status" value="1"/>
</dbReference>
<name>A0A8H4R0M5_9HELO</name>
<keyword evidence="3" id="KW-1185">Reference proteome</keyword>
<comment type="caution">
    <text evidence="2">The sequence shown here is derived from an EMBL/GenBank/DDBJ whole genome shotgun (WGS) entry which is preliminary data.</text>
</comment>
<gene>
    <name evidence="2" type="ORF">G7Y89_g14597</name>
</gene>
<proteinExistence type="predicted"/>
<dbReference type="InterPro" id="IPR014729">
    <property type="entry name" value="Rossmann-like_a/b/a_fold"/>
</dbReference>
<dbReference type="AlphaFoldDB" id="A0A8H4R0M5"/>
<reference evidence="2 3" key="1">
    <citation type="submission" date="2020-03" db="EMBL/GenBank/DDBJ databases">
        <title>Draft Genome Sequence of Cudoniella acicularis.</title>
        <authorList>
            <person name="Buettner E."/>
            <person name="Kellner H."/>
        </authorList>
    </citation>
    <scope>NUCLEOTIDE SEQUENCE [LARGE SCALE GENOMIC DNA]</scope>
    <source>
        <strain evidence="2 3">DSM 108380</strain>
    </source>
</reference>
<protein>
    <recommendedName>
        <fullName evidence="1">Cytidyltransferase-like domain-containing protein</fullName>
    </recommendedName>
</protein>
<dbReference type="OrthoDB" id="3558741at2759"/>